<dbReference type="AlphaFoldDB" id="A0A6A6HGW9"/>
<name>A0A6A6HGW9_VIRVR</name>
<sequence length="359" mass="39520">MCALRLSQDEFFYFEMLRNIGHASYHEADISEVLRAAGQIARGDIESFYSAFFALAERTASQAKRSEPTTLSGKRHTLEASGFSIPIIFYSAAAEPDAKKGPRPTLIADTGFDGTQEEMFHVIGFAALRRGWNVITYEGPGQPSRVVTPVVDWAFAQAKALDIDTGKLGLWGESMGSYLAPRAAAFEHRVAAVFAVDGVFDCYQPYSRFTRPKGQEPPAERKAEEFNAYIRDLLRDPNTPTAARWGIGHGLWSFSDGDAGSMRDSTEPMSPYDFMAKVKNFTLLGLEDKIQCPVLEGHAENDLFFAGQPELLAEALSKKATMIKLTDADGAGEHCHSGAGILKAQVMLDWFQKVVIDKN</sequence>
<dbReference type="Proteomes" id="UP000800092">
    <property type="component" value="Unassembled WGS sequence"/>
</dbReference>
<dbReference type="GO" id="GO:0016787">
    <property type="term" value="F:hydrolase activity"/>
    <property type="evidence" value="ECO:0007669"/>
    <property type="project" value="UniProtKB-KW"/>
</dbReference>
<dbReference type="InterPro" id="IPR029058">
    <property type="entry name" value="AB_hydrolase_fold"/>
</dbReference>
<dbReference type="OrthoDB" id="249703at2759"/>
<organism evidence="1 2">
    <name type="scientific">Viridothelium virens</name>
    <name type="common">Speckled blister lichen</name>
    <name type="synonym">Trypethelium virens</name>
    <dbReference type="NCBI Taxonomy" id="1048519"/>
    <lineage>
        <taxon>Eukaryota</taxon>
        <taxon>Fungi</taxon>
        <taxon>Dikarya</taxon>
        <taxon>Ascomycota</taxon>
        <taxon>Pezizomycotina</taxon>
        <taxon>Dothideomycetes</taxon>
        <taxon>Dothideomycetes incertae sedis</taxon>
        <taxon>Trypetheliales</taxon>
        <taxon>Trypetheliaceae</taxon>
        <taxon>Viridothelium</taxon>
    </lineage>
</organism>
<dbReference type="InterPro" id="IPR050261">
    <property type="entry name" value="FrsA_esterase"/>
</dbReference>
<dbReference type="PANTHER" id="PTHR22946:SF12">
    <property type="entry name" value="CONIDIAL PIGMENT BIOSYNTHESIS PROTEIN AYG1 (AFU_ORTHOLOGUE AFUA_2G17550)"/>
    <property type="match status" value="1"/>
</dbReference>
<proteinExistence type="predicted"/>
<gene>
    <name evidence="1" type="ORF">EV356DRAFT_557938</name>
</gene>
<dbReference type="PANTHER" id="PTHR22946">
    <property type="entry name" value="DIENELACTONE HYDROLASE DOMAIN-CONTAINING PROTEIN-RELATED"/>
    <property type="match status" value="1"/>
</dbReference>
<dbReference type="EMBL" id="ML991781">
    <property type="protein sequence ID" value="KAF2237142.1"/>
    <property type="molecule type" value="Genomic_DNA"/>
</dbReference>
<dbReference type="Gene3D" id="1.20.1440.110">
    <property type="entry name" value="acylaminoacyl peptidase"/>
    <property type="match status" value="1"/>
</dbReference>
<dbReference type="Gene3D" id="3.40.50.1820">
    <property type="entry name" value="alpha/beta hydrolase"/>
    <property type="match status" value="1"/>
</dbReference>
<evidence type="ECO:0000313" key="2">
    <source>
        <dbReference type="Proteomes" id="UP000800092"/>
    </source>
</evidence>
<accession>A0A6A6HGW9</accession>
<reference evidence="1" key="1">
    <citation type="journal article" date="2020" name="Stud. Mycol.">
        <title>101 Dothideomycetes genomes: a test case for predicting lifestyles and emergence of pathogens.</title>
        <authorList>
            <person name="Haridas S."/>
            <person name="Albert R."/>
            <person name="Binder M."/>
            <person name="Bloem J."/>
            <person name="Labutti K."/>
            <person name="Salamov A."/>
            <person name="Andreopoulos B."/>
            <person name="Baker S."/>
            <person name="Barry K."/>
            <person name="Bills G."/>
            <person name="Bluhm B."/>
            <person name="Cannon C."/>
            <person name="Castanera R."/>
            <person name="Culley D."/>
            <person name="Daum C."/>
            <person name="Ezra D."/>
            <person name="Gonzalez J."/>
            <person name="Henrissat B."/>
            <person name="Kuo A."/>
            <person name="Liang C."/>
            <person name="Lipzen A."/>
            <person name="Lutzoni F."/>
            <person name="Magnuson J."/>
            <person name="Mondo S."/>
            <person name="Nolan M."/>
            <person name="Ohm R."/>
            <person name="Pangilinan J."/>
            <person name="Park H.-J."/>
            <person name="Ramirez L."/>
            <person name="Alfaro M."/>
            <person name="Sun H."/>
            <person name="Tritt A."/>
            <person name="Yoshinaga Y."/>
            <person name="Zwiers L.-H."/>
            <person name="Turgeon B."/>
            <person name="Goodwin S."/>
            <person name="Spatafora J."/>
            <person name="Crous P."/>
            <person name="Grigoriev I."/>
        </authorList>
    </citation>
    <scope>NUCLEOTIDE SEQUENCE</scope>
    <source>
        <strain evidence="1">Tuck. ex Michener</strain>
    </source>
</reference>
<keyword evidence="1" id="KW-0378">Hydrolase</keyword>
<keyword evidence="2" id="KW-1185">Reference proteome</keyword>
<evidence type="ECO:0000313" key="1">
    <source>
        <dbReference type="EMBL" id="KAF2237142.1"/>
    </source>
</evidence>
<protein>
    <submittedName>
        <fullName evidence="1">Alpha/beta-hydrolase</fullName>
    </submittedName>
</protein>
<dbReference type="SUPFAM" id="SSF53474">
    <property type="entry name" value="alpha/beta-Hydrolases"/>
    <property type="match status" value="1"/>
</dbReference>